<evidence type="ECO:0000313" key="3">
    <source>
        <dbReference type="Proteomes" id="UP000732298"/>
    </source>
</evidence>
<organism evidence="2 3">
    <name type="scientific">Candidatus Iainarchaeum sp</name>
    <dbReference type="NCBI Taxonomy" id="3101447"/>
    <lineage>
        <taxon>Archaea</taxon>
        <taxon>Candidatus Iainarchaeota</taxon>
        <taxon>Candidatus Iainarchaeia</taxon>
        <taxon>Candidatus Iainarchaeales</taxon>
        <taxon>Candidatus Iainarchaeaceae</taxon>
        <taxon>Candidatus Iainarchaeum</taxon>
    </lineage>
</organism>
<sequence>MASKNLKLLFLFALSYIAIFIISNISPDSFGFRRWVFSGDLWKLDYELFLVPVFGFFAIYYLVPWLKQGLGFGDVFISIFPIVFTLFSYIAFTLSVFWYYASQIYLAYQGIGFPAEAKCFLFLCFDVSPFKLDYWQIFANSHFFYFVLAGLLGWLSWLVLEHLELSESKPAEKSA</sequence>
<dbReference type="EMBL" id="JACQPB010000034">
    <property type="protein sequence ID" value="MBI4210532.1"/>
    <property type="molecule type" value="Genomic_DNA"/>
</dbReference>
<reference evidence="2" key="1">
    <citation type="submission" date="2020-07" db="EMBL/GenBank/DDBJ databases">
        <title>Huge and variable diversity of episymbiotic CPR bacteria and DPANN archaea in groundwater ecosystems.</title>
        <authorList>
            <person name="He C.Y."/>
            <person name="Keren R."/>
            <person name="Whittaker M."/>
            <person name="Farag I.F."/>
            <person name="Doudna J."/>
            <person name="Cate J.H.D."/>
            <person name="Banfield J.F."/>
        </authorList>
    </citation>
    <scope>NUCLEOTIDE SEQUENCE</scope>
    <source>
        <strain evidence="2">NC_groundwater_1296_Ag_S-0.2um_52_80</strain>
    </source>
</reference>
<feature type="transmembrane region" description="Helical" evidence="1">
    <location>
        <begin position="137"/>
        <end position="160"/>
    </location>
</feature>
<feature type="transmembrane region" description="Helical" evidence="1">
    <location>
        <begin position="106"/>
        <end position="125"/>
    </location>
</feature>
<evidence type="ECO:0000313" key="2">
    <source>
        <dbReference type="EMBL" id="MBI4210532.1"/>
    </source>
</evidence>
<accession>A0A8T3YL64</accession>
<feature type="transmembrane region" description="Helical" evidence="1">
    <location>
        <begin position="7"/>
        <end position="26"/>
    </location>
</feature>
<keyword evidence="1" id="KW-1133">Transmembrane helix</keyword>
<feature type="transmembrane region" description="Helical" evidence="1">
    <location>
        <begin position="75"/>
        <end position="100"/>
    </location>
</feature>
<gene>
    <name evidence="2" type="ORF">HY544_03440</name>
</gene>
<protein>
    <submittedName>
        <fullName evidence="2">Uncharacterized protein</fullName>
    </submittedName>
</protein>
<proteinExistence type="predicted"/>
<keyword evidence="1" id="KW-0472">Membrane</keyword>
<dbReference type="AlphaFoldDB" id="A0A8T3YL64"/>
<evidence type="ECO:0000256" key="1">
    <source>
        <dbReference type="SAM" id="Phobius"/>
    </source>
</evidence>
<feature type="transmembrane region" description="Helical" evidence="1">
    <location>
        <begin position="46"/>
        <end position="63"/>
    </location>
</feature>
<name>A0A8T3YL64_9ARCH</name>
<keyword evidence="1" id="KW-0812">Transmembrane</keyword>
<dbReference type="Proteomes" id="UP000732298">
    <property type="component" value="Unassembled WGS sequence"/>
</dbReference>
<comment type="caution">
    <text evidence="2">The sequence shown here is derived from an EMBL/GenBank/DDBJ whole genome shotgun (WGS) entry which is preliminary data.</text>
</comment>